<feature type="region of interest" description="Disordered" evidence="1">
    <location>
        <begin position="113"/>
        <end position="135"/>
    </location>
</feature>
<keyword evidence="2" id="KW-1133">Transmembrane helix</keyword>
<feature type="domain" description="SPOR" evidence="3">
    <location>
        <begin position="261"/>
        <end position="341"/>
    </location>
</feature>
<dbReference type="InterPro" id="IPR052521">
    <property type="entry name" value="Cell_div_SPOR-domain"/>
</dbReference>
<dbReference type="InterPro" id="IPR007730">
    <property type="entry name" value="SPOR-like_dom"/>
</dbReference>
<evidence type="ECO:0000256" key="2">
    <source>
        <dbReference type="SAM" id="Phobius"/>
    </source>
</evidence>
<dbReference type="PANTHER" id="PTHR38687">
    <property type="entry name" value="CELL DIVISION PROTEIN DEDD-RELATED"/>
    <property type="match status" value="1"/>
</dbReference>
<feature type="transmembrane region" description="Helical" evidence="2">
    <location>
        <begin position="9"/>
        <end position="27"/>
    </location>
</feature>
<evidence type="ECO:0000313" key="5">
    <source>
        <dbReference type="Proteomes" id="UP001595533"/>
    </source>
</evidence>
<comment type="caution">
    <text evidence="4">The sequence shown here is derived from an EMBL/GenBank/DDBJ whole genome shotgun (WGS) entry which is preliminary data.</text>
</comment>
<dbReference type="Gene3D" id="3.30.70.1070">
    <property type="entry name" value="Sporulation related repeat"/>
    <property type="match status" value="2"/>
</dbReference>
<keyword evidence="5" id="KW-1185">Reference proteome</keyword>
<dbReference type="InterPro" id="IPR036680">
    <property type="entry name" value="SPOR-like_sf"/>
</dbReference>
<proteinExistence type="predicted"/>
<dbReference type="Proteomes" id="UP001595533">
    <property type="component" value="Unassembled WGS sequence"/>
</dbReference>
<name>A0ABV7JEY1_9GAMM</name>
<keyword evidence="2" id="KW-0472">Membrane</keyword>
<organism evidence="4 5">
    <name type="scientific">Marinicella sediminis</name>
    <dbReference type="NCBI Taxonomy" id="1792834"/>
    <lineage>
        <taxon>Bacteria</taxon>
        <taxon>Pseudomonadati</taxon>
        <taxon>Pseudomonadota</taxon>
        <taxon>Gammaproteobacteria</taxon>
        <taxon>Lysobacterales</taxon>
        <taxon>Marinicellaceae</taxon>
        <taxon>Marinicella</taxon>
    </lineage>
</organism>
<dbReference type="PROSITE" id="PS51724">
    <property type="entry name" value="SPOR"/>
    <property type="match status" value="1"/>
</dbReference>
<evidence type="ECO:0000259" key="3">
    <source>
        <dbReference type="PROSITE" id="PS51724"/>
    </source>
</evidence>
<keyword evidence="2" id="KW-0812">Transmembrane</keyword>
<dbReference type="PANTHER" id="PTHR38687:SF1">
    <property type="entry name" value="CELL DIVISION PROTEIN DEDD"/>
    <property type="match status" value="1"/>
</dbReference>
<dbReference type="EMBL" id="JBHRTS010000010">
    <property type="protein sequence ID" value="MFC3195767.1"/>
    <property type="molecule type" value="Genomic_DNA"/>
</dbReference>
<protein>
    <submittedName>
        <fullName evidence="4">SPOR domain-containing protein</fullName>
    </submittedName>
</protein>
<dbReference type="Pfam" id="PF05036">
    <property type="entry name" value="SPOR"/>
    <property type="match status" value="2"/>
</dbReference>
<reference evidence="5" key="1">
    <citation type="journal article" date="2019" name="Int. J. Syst. Evol. Microbiol.">
        <title>The Global Catalogue of Microorganisms (GCM) 10K type strain sequencing project: providing services to taxonomists for standard genome sequencing and annotation.</title>
        <authorList>
            <consortium name="The Broad Institute Genomics Platform"/>
            <consortium name="The Broad Institute Genome Sequencing Center for Infectious Disease"/>
            <person name="Wu L."/>
            <person name="Ma J."/>
        </authorList>
    </citation>
    <scope>NUCLEOTIDE SEQUENCE [LARGE SCALE GENOMIC DNA]</scope>
    <source>
        <strain evidence="5">KCTC 42953</strain>
    </source>
</reference>
<evidence type="ECO:0000256" key="1">
    <source>
        <dbReference type="SAM" id="MobiDB-lite"/>
    </source>
</evidence>
<sequence>MDQELKQRMIGASVIIALAVIFVPMLFDGNIEEKHNKNISINIPQEPDNGLEVKKFDIDKPVAQKVELPPAEAELAVEQQQAILIPKETNEPVEAQGNIETTVANTVDSSATVAEQPPAKGNDQVIEEPPVKKPAPEPVVAQTEVAKPVETTPQKPIQQPTSDRGAAVLDKSLTEVYRVKLGSFSQQANAERVRSSLLQNNIKAIVEFNAGLKLYRVWSQEMYQNKSRAEDYVSAVNRLKLNIGTPKVITLGADEVSAMAEQGQLGWVVQLGSFSSRDNAIELRNKVSAAGFAGFVDVVTNSKGVQLYRLRVGPLMERQDAEDLQQQIKTRLKLDGLVKSHELGTLVN</sequence>
<gene>
    <name evidence="4" type="ORF">ACFODZ_16040</name>
</gene>
<dbReference type="SUPFAM" id="SSF110997">
    <property type="entry name" value="Sporulation related repeat"/>
    <property type="match status" value="2"/>
</dbReference>
<evidence type="ECO:0000313" key="4">
    <source>
        <dbReference type="EMBL" id="MFC3195767.1"/>
    </source>
</evidence>
<accession>A0ABV7JEY1</accession>
<dbReference type="RefSeq" id="WP_077412551.1">
    <property type="nucleotide sequence ID" value="NZ_JBHRTS010000010.1"/>
</dbReference>